<accession>A0A1Y2AZU1</accession>
<feature type="compositionally biased region" description="Polar residues" evidence="1">
    <location>
        <begin position="370"/>
        <end position="382"/>
    </location>
</feature>
<dbReference type="STRING" id="329046.A0A1Y2AZU1"/>
<protein>
    <submittedName>
        <fullName evidence="2">Uncharacterized protein</fullName>
    </submittedName>
</protein>
<evidence type="ECO:0000313" key="2">
    <source>
        <dbReference type="EMBL" id="ORY28108.1"/>
    </source>
</evidence>
<name>A0A1Y2AZU1_9FUNG</name>
<gene>
    <name evidence="2" type="ORF">BCR33DRAFT_598691</name>
</gene>
<feature type="compositionally biased region" description="Polar residues" evidence="1">
    <location>
        <begin position="347"/>
        <end position="361"/>
    </location>
</feature>
<proteinExistence type="predicted"/>
<reference evidence="2 3" key="1">
    <citation type="submission" date="2016-07" db="EMBL/GenBank/DDBJ databases">
        <title>Pervasive Adenine N6-methylation of Active Genes in Fungi.</title>
        <authorList>
            <consortium name="DOE Joint Genome Institute"/>
            <person name="Mondo S.J."/>
            <person name="Dannebaum R.O."/>
            <person name="Kuo R.C."/>
            <person name="Labutti K."/>
            <person name="Haridas S."/>
            <person name="Kuo A."/>
            <person name="Salamov A."/>
            <person name="Ahrendt S.R."/>
            <person name="Lipzen A."/>
            <person name="Sullivan W."/>
            <person name="Andreopoulos W.B."/>
            <person name="Clum A."/>
            <person name="Lindquist E."/>
            <person name="Daum C."/>
            <person name="Ramamoorthy G.K."/>
            <person name="Gryganskyi A."/>
            <person name="Culley D."/>
            <person name="Magnuson J.K."/>
            <person name="James T.Y."/>
            <person name="O'Malley M.A."/>
            <person name="Stajich J.E."/>
            <person name="Spatafora J.W."/>
            <person name="Visel A."/>
            <person name="Grigoriev I.V."/>
        </authorList>
    </citation>
    <scope>NUCLEOTIDE SEQUENCE [LARGE SCALE GENOMIC DNA]</scope>
    <source>
        <strain evidence="2 3">JEL800</strain>
    </source>
</reference>
<evidence type="ECO:0000313" key="3">
    <source>
        <dbReference type="Proteomes" id="UP000193642"/>
    </source>
</evidence>
<sequence length="418" mass="47369">MISDCRLENRLKAVYLLGILAHQLGFIREHDNMLLRVFKELIKKLIDIQFKERKLSGDALLKYQADNRSMKIYLIYALGKFTTNLSQHSRYMEDLTIYALSNEFEHGDTRLQMKSDGTLKKGFPKGPLHVVKSVMSTLVHDIKHTEQNEKYVGAIFKSFVSPLLKVATEGVQMVAVQFVSTWLPVTNEDNGLLALDALQTGLKLVKDLEVESFDKSAYDREMAAYKKKMIAEESRMALRAKLLKQLLLTPGTYSRLLPVSDHPGFFADNNSSMFNTKAIAVGLPIHPKSNVLISRPIPNIPGVPSGVTTIPPVFMEPTWFEKIPIPSCYYEASERIGGIQDFQSDTRTHRQNSLTCMQSVVSRRPRKSRNSLPKSSPFKNSNSRPNVSVFLEDLALQAVCQRLLSHKNLSQKIHYLKK</sequence>
<evidence type="ECO:0000256" key="1">
    <source>
        <dbReference type="SAM" id="MobiDB-lite"/>
    </source>
</evidence>
<comment type="caution">
    <text evidence="2">The sequence shown here is derived from an EMBL/GenBank/DDBJ whole genome shotgun (WGS) entry which is preliminary data.</text>
</comment>
<feature type="region of interest" description="Disordered" evidence="1">
    <location>
        <begin position="347"/>
        <end position="382"/>
    </location>
</feature>
<dbReference type="EMBL" id="MCGO01000097">
    <property type="protein sequence ID" value="ORY28108.1"/>
    <property type="molecule type" value="Genomic_DNA"/>
</dbReference>
<dbReference type="OrthoDB" id="2158585at2759"/>
<dbReference type="AlphaFoldDB" id="A0A1Y2AZU1"/>
<dbReference type="Proteomes" id="UP000193642">
    <property type="component" value="Unassembled WGS sequence"/>
</dbReference>
<keyword evidence="3" id="KW-1185">Reference proteome</keyword>
<organism evidence="2 3">
    <name type="scientific">Rhizoclosmatium globosum</name>
    <dbReference type="NCBI Taxonomy" id="329046"/>
    <lineage>
        <taxon>Eukaryota</taxon>
        <taxon>Fungi</taxon>
        <taxon>Fungi incertae sedis</taxon>
        <taxon>Chytridiomycota</taxon>
        <taxon>Chytridiomycota incertae sedis</taxon>
        <taxon>Chytridiomycetes</taxon>
        <taxon>Chytridiales</taxon>
        <taxon>Chytriomycetaceae</taxon>
        <taxon>Rhizoclosmatium</taxon>
    </lineage>
</organism>